<dbReference type="Proteomes" id="UP001447188">
    <property type="component" value="Unassembled WGS sequence"/>
</dbReference>
<evidence type="ECO:0008006" key="3">
    <source>
        <dbReference type="Google" id="ProtNLM"/>
    </source>
</evidence>
<dbReference type="PANTHER" id="PTHR14187:SF82">
    <property type="entry name" value="FAMILY CHAPERONE, PUTATIVE (AFU_ORTHOLOGUE AFUA_7G08575)-RELATED"/>
    <property type="match status" value="1"/>
</dbReference>
<protein>
    <recommendedName>
        <fullName evidence="3">Actin-like ATPase domain-containing protein</fullName>
    </recommendedName>
</protein>
<dbReference type="CDD" id="cd10170">
    <property type="entry name" value="ASKHA_NBD_HSP70"/>
    <property type="match status" value="1"/>
</dbReference>
<organism evidence="1 2">
    <name type="scientific">Discina gigas</name>
    <dbReference type="NCBI Taxonomy" id="1032678"/>
    <lineage>
        <taxon>Eukaryota</taxon>
        <taxon>Fungi</taxon>
        <taxon>Dikarya</taxon>
        <taxon>Ascomycota</taxon>
        <taxon>Pezizomycotina</taxon>
        <taxon>Pezizomycetes</taxon>
        <taxon>Pezizales</taxon>
        <taxon>Discinaceae</taxon>
        <taxon>Discina</taxon>
    </lineage>
</organism>
<dbReference type="Gene3D" id="3.30.420.40">
    <property type="match status" value="1"/>
</dbReference>
<keyword evidence="2" id="KW-1185">Reference proteome</keyword>
<gene>
    <name evidence="1" type="ORF">Q9L58_006088</name>
</gene>
<reference evidence="1 2" key="1">
    <citation type="submission" date="2024-02" db="EMBL/GenBank/DDBJ databases">
        <title>Discinaceae phylogenomics.</title>
        <authorList>
            <person name="Dirks A.C."/>
            <person name="James T.Y."/>
        </authorList>
    </citation>
    <scope>NUCLEOTIDE SEQUENCE [LARGE SCALE GENOMIC DNA]</scope>
    <source>
        <strain evidence="1 2">ACD0624</strain>
    </source>
</reference>
<accession>A0ABR3GGA9</accession>
<proteinExistence type="predicted"/>
<dbReference type="EMBL" id="JBBBZM010000080">
    <property type="protein sequence ID" value="KAL0634970.1"/>
    <property type="molecule type" value="Genomic_DNA"/>
</dbReference>
<sequence>MATKHRLRVAIDFAYNGTVVAWVQTAKPEDVNIIMQWPGNPVATFLVPNEISYAATGKVERWGYEIKPGKEKLAHLQFLLWYPSAAGGIRKLIPNTKEPVDVIADYLSCLRTHTIAVITSSFGAAFLNATPVDWIFTVPEIASDDGKALLLQAAESAGIGKKHTIQLIRRMEAALVWSFLKDIKPCPLKVDDGFVILDCGKGTVDIISCKVIALNPALVVKECSTATRGLCGSNLITQKFEMLVRSRIGGRFGKMSAMSRSMMQKMFNETVLLEFKDNGEVDTYFVPLAGVSDDPAAGVEDGYLLLTREDIKSIFAPVINEIISLTGDQIKAAEKEGLHISTILCIGSDTPEYLIQRLQTEGSWSGKADHSPIAILLPPNRLTAAARGATLGIRIFSHTMKAQIYYGVGCCGTFESEKDPIENLSYCPYTGSAMCHNRIQWVIKQGEEIEENTAFTISSTRRIGAGDDMMFTGTLFGWDQSPPGYSNQPSNAIQTLCTISTDFKGAPKHAPAQRPGIPTAPHSEIKYDLVVTVLSNRILFQIVVGDVTYASGLVELNA</sequence>
<dbReference type="InterPro" id="IPR043129">
    <property type="entry name" value="ATPase_NBD"/>
</dbReference>
<evidence type="ECO:0000313" key="1">
    <source>
        <dbReference type="EMBL" id="KAL0634970.1"/>
    </source>
</evidence>
<dbReference type="SUPFAM" id="SSF53067">
    <property type="entry name" value="Actin-like ATPase domain"/>
    <property type="match status" value="2"/>
</dbReference>
<comment type="caution">
    <text evidence="1">The sequence shown here is derived from an EMBL/GenBank/DDBJ whole genome shotgun (WGS) entry which is preliminary data.</text>
</comment>
<evidence type="ECO:0000313" key="2">
    <source>
        <dbReference type="Proteomes" id="UP001447188"/>
    </source>
</evidence>
<dbReference type="PANTHER" id="PTHR14187">
    <property type="entry name" value="ALPHA KINASE/ELONGATION FACTOR 2 KINASE"/>
    <property type="match status" value="1"/>
</dbReference>
<name>A0ABR3GGA9_9PEZI</name>